<accession>A0A8H6KG72</accession>
<dbReference type="EMBL" id="WIGM01000274">
    <property type="protein sequence ID" value="KAF6830924.1"/>
    <property type="molecule type" value="Genomic_DNA"/>
</dbReference>
<dbReference type="AlphaFoldDB" id="A0A8H6KG72"/>
<evidence type="ECO:0000313" key="2">
    <source>
        <dbReference type="EMBL" id="KAF6830924.1"/>
    </source>
</evidence>
<feature type="compositionally biased region" description="Basic and acidic residues" evidence="1">
    <location>
        <begin position="20"/>
        <end position="29"/>
    </location>
</feature>
<gene>
    <name evidence="2" type="ORF">CMUS01_07554</name>
</gene>
<protein>
    <submittedName>
        <fullName evidence="2">Uncharacterized protein</fullName>
    </submittedName>
</protein>
<comment type="caution">
    <text evidence="2">The sequence shown here is derived from an EMBL/GenBank/DDBJ whole genome shotgun (WGS) entry which is preliminary data.</text>
</comment>
<organism evidence="2 3">
    <name type="scientific">Colletotrichum musicola</name>
    <dbReference type="NCBI Taxonomy" id="2175873"/>
    <lineage>
        <taxon>Eukaryota</taxon>
        <taxon>Fungi</taxon>
        <taxon>Dikarya</taxon>
        <taxon>Ascomycota</taxon>
        <taxon>Pezizomycotina</taxon>
        <taxon>Sordariomycetes</taxon>
        <taxon>Hypocreomycetidae</taxon>
        <taxon>Glomerellales</taxon>
        <taxon>Glomerellaceae</taxon>
        <taxon>Colletotrichum</taxon>
        <taxon>Colletotrichum orchidearum species complex</taxon>
    </lineage>
</organism>
<name>A0A8H6KG72_9PEZI</name>
<dbReference type="Proteomes" id="UP000639643">
    <property type="component" value="Unassembled WGS sequence"/>
</dbReference>
<keyword evidence="3" id="KW-1185">Reference proteome</keyword>
<reference evidence="2" key="1">
    <citation type="journal article" date="2020" name="Phytopathology">
        <title>Genome Sequence Resources of Colletotrichum truncatum, C. plurivorum, C. musicola, and C. sojae: Four Species Pathogenic to Soybean (Glycine max).</title>
        <authorList>
            <person name="Rogerio F."/>
            <person name="Boufleur T.R."/>
            <person name="Ciampi-Guillardi M."/>
            <person name="Sukno S.A."/>
            <person name="Thon M.R."/>
            <person name="Massola Junior N.S."/>
            <person name="Baroncelli R."/>
        </authorList>
    </citation>
    <scope>NUCLEOTIDE SEQUENCE</scope>
    <source>
        <strain evidence="2">LFN0074</strain>
    </source>
</reference>
<feature type="region of interest" description="Disordered" evidence="1">
    <location>
        <begin position="1"/>
        <end position="35"/>
    </location>
</feature>
<feature type="region of interest" description="Disordered" evidence="1">
    <location>
        <begin position="99"/>
        <end position="127"/>
    </location>
</feature>
<proteinExistence type="predicted"/>
<sequence length="145" mass="15840">MALTALSSPTDVVRDLSGASERRNPHHAIDFPSGHRRLDARLDRACLPARKTAEEDWTPRPCSSRHATRLGVRGRKPSRSLGGVASGIMGVVGFEAKEPLESCRPSQDDLPSPRVQHRRGNDPIEGKGFRALCGRNARPSAICQR</sequence>
<feature type="region of interest" description="Disordered" evidence="1">
    <location>
        <begin position="53"/>
        <end position="85"/>
    </location>
</feature>
<evidence type="ECO:0000313" key="3">
    <source>
        <dbReference type="Proteomes" id="UP000639643"/>
    </source>
</evidence>
<feature type="compositionally biased region" description="Polar residues" evidence="1">
    <location>
        <begin position="1"/>
        <end position="10"/>
    </location>
</feature>
<feature type="compositionally biased region" description="Basic residues" evidence="1">
    <location>
        <begin position="66"/>
        <end position="78"/>
    </location>
</feature>
<evidence type="ECO:0000256" key="1">
    <source>
        <dbReference type="SAM" id="MobiDB-lite"/>
    </source>
</evidence>